<protein>
    <submittedName>
        <fullName evidence="3">Cell division protein FtsL</fullName>
    </submittedName>
</protein>
<dbReference type="InterPro" id="IPR012902">
    <property type="entry name" value="N_methyl_site"/>
</dbReference>
<reference evidence="3 4" key="1">
    <citation type="submission" date="2016-11" db="EMBL/GenBank/DDBJ databases">
        <authorList>
            <person name="Varghese N."/>
            <person name="Submissions S."/>
        </authorList>
    </citation>
    <scope>NUCLEOTIDE SEQUENCE [LARGE SCALE GENOMIC DNA]</scope>
    <source>
        <strain evidence="3 4">CGMCC 1.12174</strain>
        <strain evidence="2 5">DSM 26351</strain>
    </source>
</reference>
<organism evidence="3 4">
    <name type="scientific">Flagellimonas taeanensis</name>
    <dbReference type="NCBI Taxonomy" id="1005926"/>
    <lineage>
        <taxon>Bacteria</taxon>
        <taxon>Pseudomonadati</taxon>
        <taxon>Bacteroidota</taxon>
        <taxon>Flavobacteriia</taxon>
        <taxon>Flavobacteriales</taxon>
        <taxon>Flavobacteriaceae</taxon>
        <taxon>Flagellimonas</taxon>
    </lineage>
</organism>
<evidence type="ECO:0000313" key="3">
    <source>
        <dbReference type="EMBL" id="SHL45835.1"/>
    </source>
</evidence>
<accession>A0A1M7AT28</accession>
<sequence length="159" mass="18244">MFFMEGIPKNKIKAFTLSEMLVVLLLTVIVVGLAFAILNLVQRQMLGIQKVYDNKTENNQLKQALWIDFNSYSRIQWISGSGELKFDGELKQTAYSFNQGYILKDRDTFYTDLIIKELFFKGRKVEEGPIDALELSNSSNEGNAGLFFFKKNAAENFME</sequence>
<dbReference type="STRING" id="1055723.SAMN05216293_3530"/>
<evidence type="ECO:0000313" key="5">
    <source>
        <dbReference type="Proteomes" id="UP000198940"/>
    </source>
</evidence>
<evidence type="ECO:0000313" key="2">
    <source>
        <dbReference type="EMBL" id="SFC35772.1"/>
    </source>
</evidence>
<dbReference type="OrthoDB" id="1189466at2"/>
<dbReference type="Proteomes" id="UP000198940">
    <property type="component" value="Unassembled WGS sequence"/>
</dbReference>
<dbReference type="EMBL" id="FOKU01000009">
    <property type="protein sequence ID" value="SFC35772.1"/>
    <property type="molecule type" value="Genomic_DNA"/>
</dbReference>
<name>A0A1M7AT28_9FLAO</name>
<proteinExistence type="predicted"/>
<dbReference type="AlphaFoldDB" id="A0A1M7AT28"/>
<dbReference type="GO" id="GO:0051301">
    <property type="term" value="P:cell division"/>
    <property type="evidence" value="ECO:0007669"/>
    <property type="project" value="UniProtKB-KW"/>
</dbReference>
<evidence type="ECO:0000256" key="1">
    <source>
        <dbReference type="SAM" id="Phobius"/>
    </source>
</evidence>
<keyword evidence="5" id="KW-1185">Reference proteome</keyword>
<comment type="caution">
    <text evidence="3">The sequence shown here is derived from an EMBL/GenBank/DDBJ whole genome shotgun (WGS) entry which is preliminary data.</text>
</comment>
<dbReference type="EMBL" id="FRAT01000010">
    <property type="protein sequence ID" value="SHL45835.1"/>
    <property type="molecule type" value="Genomic_DNA"/>
</dbReference>
<keyword evidence="1" id="KW-0812">Transmembrane</keyword>
<gene>
    <name evidence="2" type="ORF">SAMN04487891_109157</name>
    <name evidence="3" type="ORF">SAMN05216293_3530</name>
</gene>
<keyword evidence="3" id="KW-0132">Cell division</keyword>
<dbReference type="Proteomes" id="UP000184031">
    <property type="component" value="Unassembled WGS sequence"/>
</dbReference>
<evidence type="ECO:0000313" key="4">
    <source>
        <dbReference type="Proteomes" id="UP000184031"/>
    </source>
</evidence>
<keyword evidence="3" id="KW-0131">Cell cycle</keyword>
<dbReference type="Pfam" id="PF07963">
    <property type="entry name" value="N_methyl"/>
    <property type="match status" value="1"/>
</dbReference>
<keyword evidence="1" id="KW-1133">Transmembrane helix</keyword>
<feature type="transmembrane region" description="Helical" evidence="1">
    <location>
        <begin position="20"/>
        <end position="41"/>
    </location>
</feature>
<keyword evidence="1" id="KW-0472">Membrane</keyword>